<dbReference type="AlphaFoldDB" id="A0A401IVJ6"/>
<reference evidence="4 5" key="1">
    <citation type="journal article" date="2019" name="Int. J. Syst. Evol. Microbiol.">
        <title>Lactobacillus salitolerans sp. nov., a novel lactic acid bacterium isolated from spent mushroom substrates.</title>
        <authorList>
            <person name="Tohno M."/>
            <person name="Tanizawa Y."/>
            <person name="Kojima Y."/>
            <person name="Sakamoto M."/>
            <person name="Nakamura Y."/>
            <person name="Ohkuma M."/>
            <person name="Kobayashi H."/>
        </authorList>
    </citation>
    <scope>NUCLEOTIDE SEQUENCE [LARGE SCALE GENOMIC DNA]</scope>
    <source>
        <strain evidence="4 5">YK43</strain>
    </source>
</reference>
<organism evidence="4 5">
    <name type="scientific">Ligilactobacillus salitolerans</name>
    <dbReference type="NCBI Taxonomy" id="1808352"/>
    <lineage>
        <taxon>Bacteria</taxon>
        <taxon>Bacillati</taxon>
        <taxon>Bacillota</taxon>
        <taxon>Bacilli</taxon>
        <taxon>Lactobacillales</taxon>
        <taxon>Lactobacillaceae</taxon>
        <taxon>Ligilactobacillus</taxon>
    </lineage>
</organism>
<dbReference type="RefSeq" id="WP_124977918.1">
    <property type="nucleotide sequence ID" value="NZ_BFFP01000039.1"/>
</dbReference>
<dbReference type="SUPFAM" id="SSF46689">
    <property type="entry name" value="Homeodomain-like"/>
    <property type="match status" value="1"/>
</dbReference>
<dbReference type="PROSITE" id="PS50977">
    <property type="entry name" value="HTH_TETR_2"/>
    <property type="match status" value="1"/>
</dbReference>
<keyword evidence="1 2" id="KW-0238">DNA-binding</keyword>
<sequence>MGKITPELIISTASQLISQTKKAEISLTQIADQLDVTHAAIYKHFKNKQALWEAVAAQWFQENIIAEVKIKNINAEDPKDELHEWLWQFVNAKKKVYHSDPQMFLLNTQYIDNNPAALNEVLIPAYQIIDQIMGYADPGYEHAETLLAAFSTFTLPNFKDTWDQPDYQKRFEMLWQLVKDGL</sequence>
<name>A0A401IVJ6_9LACO</name>
<evidence type="ECO:0000256" key="1">
    <source>
        <dbReference type="ARBA" id="ARBA00023125"/>
    </source>
</evidence>
<gene>
    <name evidence="4" type="primary">tetR</name>
    <name evidence="4" type="ORF">LFYK43_19940</name>
</gene>
<dbReference type="EMBL" id="BFFP01000039">
    <property type="protein sequence ID" value="GBG95535.1"/>
    <property type="molecule type" value="Genomic_DNA"/>
</dbReference>
<evidence type="ECO:0000256" key="2">
    <source>
        <dbReference type="PROSITE-ProRule" id="PRU00335"/>
    </source>
</evidence>
<dbReference type="Gene3D" id="1.10.357.10">
    <property type="entry name" value="Tetracycline Repressor, domain 2"/>
    <property type="match status" value="1"/>
</dbReference>
<evidence type="ECO:0000259" key="3">
    <source>
        <dbReference type="PROSITE" id="PS50977"/>
    </source>
</evidence>
<dbReference type="PANTHER" id="PTHR43479:SF11">
    <property type="entry name" value="ACREF_ENVCD OPERON REPRESSOR-RELATED"/>
    <property type="match status" value="1"/>
</dbReference>
<dbReference type="Proteomes" id="UP000286848">
    <property type="component" value="Unassembled WGS sequence"/>
</dbReference>
<comment type="caution">
    <text evidence="4">The sequence shown here is derived from an EMBL/GenBank/DDBJ whole genome shotgun (WGS) entry which is preliminary data.</text>
</comment>
<dbReference type="InterPro" id="IPR001647">
    <property type="entry name" value="HTH_TetR"/>
</dbReference>
<evidence type="ECO:0000313" key="5">
    <source>
        <dbReference type="Proteomes" id="UP000286848"/>
    </source>
</evidence>
<protein>
    <submittedName>
        <fullName evidence="4">TetR family transcriptional regulator</fullName>
    </submittedName>
</protein>
<dbReference type="PANTHER" id="PTHR43479">
    <property type="entry name" value="ACREF/ENVCD OPERON REPRESSOR-RELATED"/>
    <property type="match status" value="1"/>
</dbReference>
<accession>A0A401IVJ6</accession>
<dbReference type="InterPro" id="IPR009057">
    <property type="entry name" value="Homeodomain-like_sf"/>
</dbReference>
<dbReference type="PRINTS" id="PR00455">
    <property type="entry name" value="HTHTETR"/>
</dbReference>
<feature type="DNA-binding region" description="H-T-H motif" evidence="2">
    <location>
        <begin position="26"/>
        <end position="45"/>
    </location>
</feature>
<feature type="domain" description="HTH tetR-type" evidence="3">
    <location>
        <begin position="3"/>
        <end position="63"/>
    </location>
</feature>
<dbReference type="OrthoDB" id="9815924at2"/>
<proteinExistence type="predicted"/>
<dbReference type="Pfam" id="PF00440">
    <property type="entry name" value="TetR_N"/>
    <property type="match status" value="1"/>
</dbReference>
<dbReference type="InterPro" id="IPR050624">
    <property type="entry name" value="HTH-type_Tx_Regulator"/>
</dbReference>
<evidence type="ECO:0000313" key="4">
    <source>
        <dbReference type="EMBL" id="GBG95535.1"/>
    </source>
</evidence>
<keyword evidence="5" id="KW-1185">Reference proteome</keyword>
<dbReference type="GO" id="GO:0003677">
    <property type="term" value="F:DNA binding"/>
    <property type="evidence" value="ECO:0007669"/>
    <property type="project" value="UniProtKB-UniRule"/>
</dbReference>